<keyword evidence="5" id="KW-0597">Phosphoprotein</keyword>
<dbReference type="CDD" id="cd06225">
    <property type="entry name" value="HAMP"/>
    <property type="match status" value="1"/>
</dbReference>
<name>A0A6J5YLY2_9ZZZZ</name>
<dbReference type="Pfam" id="PF00512">
    <property type="entry name" value="HisKA"/>
    <property type="match status" value="1"/>
</dbReference>
<dbReference type="SUPFAM" id="SSF55874">
    <property type="entry name" value="ATPase domain of HSP90 chaperone/DNA topoisomerase II/histidine kinase"/>
    <property type="match status" value="1"/>
</dbReference>
<keyword evidence="10" id="KW-0067">ATP-binding</keyword>
<dbReference type="Gene3D" id="1.10.287.130">
    <property type="match status" value="1"/>
</dbReference>
<evidence type="ECO:0000256" key="15">
    <source>
        <dbReference type="SAM" id="Phobius"/>
    </source>
</evidence>
<evidence type="ECO:0000256" key="5">
    <source>
        <dbReference type="ARBA" id="ARBA00022553"/>
    </source>
</evidence>
<feature type="transmembrane region" description="Helical" evidence="15">
    <location>
        <begin position="12"/>
        <end position="36"/>
    </location>
</feature>
<proteinExistence type="predicted"/>
<dbReference type="FunFam" id="1.10.287.130:FF:000010">
    <property type="entry name" value="Two-component sensor histidine kinase"/>
    <property type="match status" value="1"/>
</dbReference>
<organism evidence="18">
    <name type="scientific">freshwater metagenome</name>
    <dbReference type="NCBI Taxonomy" id="449393"/>
    <lineage>
        <taxon>unclassified sequences</taxon>
        <taxon>metagenomes</taxon>
        <taxon>ecological metagenomes</taxon>
    </lineage>
</organism>
<evidence type="ECO:0000256" key="1">
    <source>
        <dbReference type="ARBA" id="ARBA00000085"/>
    </source>
</evidence>
<evidence type="ECO:0000256" key="2">
    <source>
        <dbReference type="ARBA" id="ARBA00004651"/>
    </source>
</evidence>
<dbReference type="PANTHER" id="PTHR45436:SF5">
    <property type="entry name" value="SENSOR HISTIDINE KINASE TRCS"/>
    <property type="match status" value="1"/>
</dbReference>
<dbReference type="InterPro" id="IPR050428">
    <property type="entry name" value="TCS_sensor_his_kinase"/>
</dbReference>
<feature type="domain" description="Histidine kinase" evidence="16">
    <location>
        <begin position="282"/>
        <end position="499"/>
    </location>
</feature>
<evidence type="ECO:0000259" key="16">
    <source>
        <dbReference type="PROSITE" id="PS50109"/>
    </source>
</evidence>
<evidence type="ECO:0000256" key="3">
    <source>
        <dbReference type="ARBA" id="ARBA00012438"/>
    </source>
</evidence>
<protein>
    <recommendedName>
        <fullName evidence="14">Sensor histidine kinase MtrB</fullName>
        <ecNumber evidence="3">2.7.13.3</ecNumber>
    </recommendedName>
</protein>
<evidence type="ECO:0000256" key="13">
    <source>
        <dbReference type="ARBA" id="ARBA00023136"/>
    </source>
</evidence>
<keyword evidence="9" id="KW-0418">Kinase</keyword>
<dbReference type="Pfam" id="PF02518">
    <property type="entry name" value="HATPase_c"/>
    <property type="match status" value="1"/>
</dbReference>
<dbReference type="FunFam" id="3.30.565.10:FF:000013">
    <property type="entry name" value="Two-component sensor histidine kinase"/>
    <property type="match status" value="1"/>
</dbReference>
<evidence type="ECO:0000256" key="4">
    <source>
        <dbReference type="ARBA" id="ARBA00022475"/>
    </source>
</evidence>
<evidence type="ECO:0000313" key="18">
    <source>
        <dbReference type="EMBL" id="CAB4331034.1"/>
    </source>
</evidence>
<dbReference type="Gene3D" id="6.10.340.10">
    <property type="match status" value="1"/>
</dbReference>
<dbReference type="SMART" id="SM00388">
    <property type="entry name" value="HisKA"/>
    <property type="match status" value="1"/>
</dbReference>
<dbReference type="InterPro" id="IPR004358">
    <property type="entry name" value="Sig_transdc_His_kin-like_C"/>
</dbReference>
<keyword evidence="4" id="KW-1003">Cell membrane</keyword>
<dbReference type="PROSITE" id="PS50109">
    <property type="entry name" value="HIS_KIN"/>
    <property type="match status" value="1"/>
</dbReference>
<evidence type="ECO:0000259" key="17">
    <source>
        <dbReference type="PROSITE" id="PS50885"/>
    </source>
</evidence>
<evidence type="ECO:0000256" key="7">
    <source>
        <dbReference type="ARBA" id="ARBA00022692"/>
    </source>
</evidence>
<dbReference type="CDD" id="cd00082">
    <property type="entry name" value="HisKA"/>
    <property type="match status" value="1"/>
</dbReference>
<dbReference type="SUPFAM" id="SSF158472">
    <property type="entry name" value="HAMP domain-like"/>
    <property type="match status" value="1"/>
</dbReference>
<dbReference type="EMBL" id="CAESAG010000012">
    <property type="protein sequence ID" value="CAB4331034.1"/>
    <property type="molecule type" value="Genomic_DNA"/>
</dbReference>
<keyword evidence="13 15" id="KW-0472">Membrane</keyword>
<evidence type="ECO:0000256" key="11">
    <source>
        <dbReference type="ARBA" id="ARBA00022989"/>
    </source>
</evidence>
<dbReference type="Pfam" id="PF00672">
    <property type="entry name" value="HAMP"/>
    <property type="match status" value="1"/>
</dbReference>
<dbReference type="InterPro" id="IPR003661">
    <property type="entry name" value="HisK_dim/P_dom"/>
</dbReference>
<dbReference type="SMART" id="SM00387">
    <property type="entry name" value="HATPase_c"/>
    <property type="match status" value="1"/>
</dbReference>
<dbReference type="SUPFAM" id="SSF47384">
    <property type="entry name" value="Homodimeric domain of signal transducing histidine kinase"/>
    <property type="match status" value="1"/>
</dbReference>
<evidence type="ECO:0000256" key="9">
    <source>
        <dbReference type="ARBA" id="ARBA00022777"/>
    </source>
</evidence>
<evidence type="ECO:0000256" key="14">
    <source>
        <dbReference type="ARBA" id="ARBA00035305"/>
    </source>
</evidence>
<feature type="transmembrane region" description="Helical" evidence="15">
    <location>
        <begin position="195"/>
        <end position="214"/>
    </location>
</feature>
<dbReference type="InterPro" id="IPR003660">
    <property type="entry name" value="HAMP_dom"/>
</dbReference>
<accession>A0A6J5YLY2</accession>
<evidence type="ECO:0000256" key="6">
    <source>
        <dbReference type="ARBA" id="ARBA00022679"/>
    </source>
</evidence>
<comment type="catalytic activity">
    <reaction evidence="1">
        <text>ATP + protein L-histidine = ADP + protein N-phospho-L-histidine.</text>
        <dbReference type="EC" id="2.7.13.3"/>
    </reaction>
</comment>
<dbReference type="GO" id="GO:0005886">
    <property type="term" value="C:plasma membrane"/>
    <property type="evidence" value="ECO:0007669"/>
    <property type="project" value="UniProtKB-SubCell"/>
</dbReference>
<keyword evidence="11 15" id="KW-1133">Transmembrane helix</keyword>
<dbReference type="InterPro" id="IPR003594">
    <property type="entry name" value="HATPase_dom"/>
</dbReference>
<dbReference type="GO" id="GO:0000155">
    <property type="term" value="F:phosphorelay sensor kinase activity"/>
    <property type="evidence" value="ECO:0007669"/>
    <property type="project" value="InterPro"/>
</dbReference>
<keyword evidence="6" id="KW-0808">Transferase</keyword>
<dbReference type="Gene3D" id="3.30.565.10">
    <property type="entry name" value="Histidine kinase-like ATPase, C-terminal domain"/>
    <property type="match status" value="1"/>
</dbReference>
<comment type="subcellular location">
    <subcellularLocation>
        <location evidence="2">Cell membrane</location>
        <topology evidence="2">Multi-pass membrane protein</topology>
    </subcellularLocation>
</comment>
<keyword evidence="12" id="KW-0902">Two-component regulatory system</keyword>
<keyword evidence="8" id="KW-0547">Nucleotide-binding</keyword>
<sequence>MRGIRYALQHSLVTKVILSTVLLSLGVVWLTGSALYSRLADGIRSTSLNSSLAESRYTFFNAEYQMLVSAGMSVAERKRVLAEFVVNTSTQGINEERREVIFVKTPGAKKSTNSYEMSSNIIQTNSIPVDLREKVQKNTKVQYGYAVATYNNGATVDSLFVGKKVRIPTGGRYEMYIVFSLKSQSATMDLIKNSLLLTGIALLLLIALITWLVVRQVVRPVREAARVATQFTQGDFSQRMKVESVDEMASLANSYNEMAHSIEQQITRLEHLSRVQQRFVSDVTHELRTPLTTLRMASEVIHNQRNSFDPLVARSSELLVAQLDRFERLLEDLLEVSRFDAEVAILEPVDFDVISLIKRCAKDFDIASDFTTPEIKVESEHDSVTIKADIRRVERIMRNLLSNALDHSEGKPIVVTVLSTDSEVGIGVRDQGPGLDESALIRVFDRFWRADPSRARVRGGTGLGLSIALEDARLHNGELDAWGRPGRGAHFVLTLPIKAGDSINARPIKVTPKDFHQENFPI</sequence>
<evidence type="ECO:0000256" key="10">
    <source>
        <dbReference type="ARBA" id="ARBA00022840"/>
    </source>
</evidence>
<dbReference type="NCBIfam" id="NF040691">
    <property type="entry name" value="MtrAB_MtrB"/>
    <property type="match status" value="1"/>
</dbReference>
<dbReference type="PROSITE" id="PS50885">
    <property type="entry name" value="HAMP"/>
    <property type="match status" value="1"/>
</dbReference>
<dbReference type="InterPro" id="IPR036097">
    <property type="entry name" value="HisK_dim/P_sf"/>
</dbReference>
<keyword evidence="7 15" id="KW-0812">Transmembrane</keyword>
<dbReference type="SMART" id="SM00304">
    <property type="entry name" value="HAMP"/>
    <property type="match status" value="1"/>
</dbReference>
<feature type="domain" description="HAMP" evidence="17">
    <location>
        <begin position="215"/>
        <end position="267"/>
    </location>
</feature>
<dbReference type="PANTHER" id="PTHR45436">
    <property type="entry name" value="SENSOR HISTIDINE KINASE YKOH"/>
    <property type="match status" value="1"/>
</dbReference>
<reference evidence="18" key="1">
    <citation type="submission" date="2020-05" db="EMBL/GenBank/DDBJ databases">
        <authorList>
            <person name="Chiriac C."/>
            <person name="Salcher M."/>
            <person name="Ghai R."/>
            <person name="Kavagutti S V."/>
        </authorList>
    </citation>
    <scope>NUCLEOTIDE SEQUENCE</scope>
</reference>
<dbReference type="PRINTS" id="PR00344">
    <property type="entry name" value="BCTRLSENSOR"/>
</dbReference>
<dbReference type="InterPro" id="IPR005467">
    <property type="entry name" value="His_kinase_dom"/>
</dbReference>
<evidence type="ECO:0000256" key="12">
    <source>
        <dbReference type="ARBA" id="ARBA00023012"/>
    </source>
</evidence>
<evidence type="ECO:0000256" key="8">
    <source>
        <dbReference type="ARBA" id="ARBA00022741"/>
    </source>
</evidence>
<dbReference type="EC" id="2.7.13.3" evidence="3"/>
<dbReference type="GO" id="GO:0005524">
    <property type="term" value="F:ATP binding"/>
    <property type="evidence" value="ECO:0007669"/>
    <property type="project" value="UniProtKB-KW"/>
</dbReference>
<gene>
    <name evidence="18" type="ORF">UFOPK4080_00171</name>
</gene>
<dbReference type="AlphaFoldDB" id="A0A6J5YLY2"/>
<dbReference type="InterPro" id="IPR036890">
    <property type="entry name" value="HATPase_C_sf"/>
</dbReference>
<dbReference type="InterPro" id="IPR047669">
    <property type="entry name" value="MtrAB_MtrB"/>
</dbReference>